<reference evidence="3 5" key="1">
    <citation type="journal article" date="2011" name="Nature">
        <title>The Medicago genome provides insight into the evolution of rhizobial symbioses.</title>
        <authorList>
            <person name="Young N.D."/>
            <person name="Debelle F."/>
            <person name="Oldroyd G.E."/>
            <person name="Geurts R."/>
            <person name="Cannon S.B."/>
            <person name="Udvardi M.K."/>
            <person name="Benedito V.A."/>
            <person name="Mayer K.F."/>
            <person name="Gouzy J."/>
            <person name="Schoof H."/>
            <person name="Van de Peer Y."/>
            <person name="Proost S."/>
            <person name="Cook D.R."/>
            <person name="Meyers B.C."/>
            <person name="Spannagl M."/>
            <person name="Cheung F."/>
            <person name="De Mita S."/>
            <person name="Krishnakumar V."/>
            <person name="Gundlach H."/>
            <person name="Zhou S."/>
            <person name="Mudge J."/>
            <person name="Bharti A.K."/>
            <person name="Murray J.D."/>
            <person name="Naoumkina M.A."/>
            <person name="Rosen B."/>
            <person name="Silverstein K.A."/>
            <person name="Tang H."/>
            <person name="Rombauts S."/>
            <person name="Zhao P.X."/>
            <person name="Zhou P."/>
            <person name="Barbe V."/>
            <person name="Bardou P."/>
            <person name="Bechner M."/>
            <person name="Bellec A."/>
            <person name="Berger A."/>
            <person name="Berges H."/>
            <person name="Bidwell S."/>
            <person name="Bisseling T."/>
            <person name="Choisne N."/>
            <person name="Couloux A."/>
            <person name="Denny R."/>
            <person name="Deshpande S."/>
            <person name="Dai X."/>
            <person name="Doyle J.J."/>
            <person name="Dudez A.M."/>
            <person name="Farmer A.D."/>
            <person name="Fouteau S."/>
            <person name="Franken C."/>
            <person name="Gibelin C."/>
            <person name="Gish J."/>
            <person name="Goldstein S."/>
            <person name="Gonzalez A.J."/>
            <person name="Green P.J."/>
            <person name="Hallab A."/>
            <person name="Hartog M."/>
            <person name="Hua A."/>
            <person name="Humphray S.J."/>
            <person name="Jeong D.H."/>
            <person name="Jing Y."/>
            <person name="Jocker A."/>
            <person name="Kenton S.M."/>
            <person name="Kim D.J."/>
            <person name="Klee K."/>
            <person name="Lai H."/>
            <person name="Lang C."/>
            <person name="Lin S."/>
            <person name="Macmil S.L."/>
            <person name="Magdelenat G."/>
            <person name="Matthews L."/>
            <person name="McCorrison J."/>
            <person name="Monaghan E.L."/>
            <person name="Mun J.H."/>
            <person name="Najar F.Z."/>
            <person name="Nicholson C."/>
            <person name="Noirot C."/>
            <person name="O'Bleness M."/>
            <person name="Paule C.R."/>
            <person name="Poulain J."/>
            <person name="Prion F."/>
            <person name="Qin B."/>
            <person name="Qu C."/>
            <person name="Retzel E.F."/>
            <person name="Riddle C."/>
            <person name="Sallet E."/>
            <person name="Samain S."/>
            <person name="Samson N."/>
            <person name="Sanders I."/>
            <person name="Saurat O."/>
            <person name="Scarpelli C."/>
            <person name="Schiex T."/>
            <person name="Segurens B."/>
            <person name="Severin A.J."/>
            <person name="Sherrier D.J."/>
            <person name="Shi R."/>
            <person name="Sims S."/>
            <person name="Singer S.R."/>
            <person name="Sinharoy S."/>
            <person name="Sterck L."/>
            <person name="Viollet A."/>
            <person name="Wang B.B."/>
            <person name="Wang K."/>
            <person name="Wang M."/>
            <person name="Wang X."/>
            <person name="Warfsmann J."/>
            <person name="Weissenbach J."/>
            <person name="White D.D."/>
            <person name="White J.D."/>
            <person name="Wiley G.B."/>
            <person name="Wincker P."/>
            <person name="Xing Y."/>
            <person name="Yang L."/>
            <person name="Yao Z."/>
            <person name="Ying F."/>
            <person name="Zhai J."/>
            <person name="Zhou L."/>
            <person name="Zuber A."/>
            <person name="Denarie J."/>
            <person name="Dixon R.A."/>
            <person name="May G.D."/>
            <person name="Schwartz D.C."/>
            <person name="Rogers J."/>
            <person name="Quetier F."/>
            <person name="Town C.D."/>
            <person name="Roe B.A."/>
        </authorList>
    </citation>
    <scope>NUCLEOTIDE SEQUENCE [LARGE SCALE GENOMIC DNA]</scope>
    <source>
        <strain evidence="3">A17</strain>
        <strain evidence="4 5">cv. Jemalong A17</strain>
    </source>
</reference>
<dbReference type="EMBL" id="CM001217">
    <property type="protein sequence ID" value="KEH41155.1"/>
    <property type="molecule type" value="Genomic_DNA"/>
</dbReference>
<feature type="compositionally biased region" description="Polar residues" evidence="1">
    <location>
        <begin position="10"/>
        <end position="22"/>
    </location>
</feature>
<reference evidence="4" key="3">
    <citation type="submission" date="2015-04" db="UniProtKB">
        <authorList>
            <consortium name="EnsemblPlants"/>
        </authorList>
    </citation>
    <scope>IDENTIFICATION</scope>
    <source>
        <strain evidence="4">cv. Jemalong A17</strain>
    </source>
</reference>
<feature type="domain" description="Putative plant transposon protein" evidence="2">
    <location>
        <begin position="68"/>
        <end position="256"/>
    </location>
</feature>
<dbReference type="AlphaFoldDB" id="A0A072VSP7"/>
<evidence type="ECO:0000256" key="1">
    <source>
        <dbReference type="SAM" id="MobiDB-lite"/>
    </source>
</evidence>
<keyword evidence="5" id="KW-1185">Reference proteome</keyword>
<dbReference type="EnsemblPlants" id="KEH41155">
    <property type="protein sequence ID" value="KEH41155"/>
    <property type="gene ID" value="MTR_1g044605"/>
</dbReference>
<protein>
    <recommendedName>
        <fullName evidence="2">Putative plant transposon protein domain-containing protein</fullName>
    </recommendedName>
</protein>
<evidence type="ECO:0000313" key="3">
    <source>
        <dbReference type="EMBL" id="KEH41155.1"/>
    </source>
</evidence>
<name>A0A072VSP7_MEDTR</name>
<evidence type="ECO:0000313" key="5">
    <source>
        <dbReference type="Proteomes" id="UP000002051"/>
    </source>
</evidence>
<dbReference type="HOGENOM" id="CLU_618763_0_0_1"/>
<dbReference type="Pfam" id="PF20167">
    <property type="entry name" value="Transposase_32"/>
    <property type="match status" value="1"/>
</dbReference>
<feature type="region of interest" description="Disordered" evidence="1">
    <location>
        <begin position="1"/>
        <end position="29"/>
    </location>
</feature>
<dbReference type="InterPro" id="IPR046796">
    <property type="entry name" value="Transposase_32_dom"/>
</dbReference>
<gene>
    <name evidence="3" type="ordered locus">MTR_1g044605</name>
</gene>
<accession>A0A072VSP7</accession>
<proteinExistence type="predicted"/>
<organism evidence="3 5">
    <name type="scientific">Medicago truncatula</name>
    <name type="common">Barrel medic</name>
    <name type="synonym">Medicago tribuloides</name>
    <dbReference type="NCBI Taxonomy" id="3880"/>
    <lineage>
        <taxon>Eukaryota</taxon>
        <taxon>Viridiplantae</taxon>
        <taxon>Streptophyta</taxon>
        <taxon>Embryophyta</taxon>
        <taxon>Tracheophyta</taxon>
        <taxon>Spermatophyta</taxon>
        <taxon>Magnoliopsida</taxon>
        <taxon>eudicotyledons</taxon>
        <taxon>Gunneridae</taxon>
        <taxon>Pentapetalae</taxon>
        <taxon>rosids</taxon>
        <taxon>fabids</taxon>
        <taxon>Fabales</taxon>
        <taxon>Fabaceae</taxon>
        <taxon>Papilionoideae</taxon>
        <taxon>50 kb inversion clade</taxon>
        <taxon>NPAAA clade</taxon>
        <taxon>Hologalegina</taxon>
        <taxon>IRL clade</taxon>
        <taxon>Trifolieae</taxon>
        <taxon>Medicago</taxon>
    </lineage>
</organism>
<dbReference type="Proteomes" id="UP000002051">
    <property type="component" value="Unassembled WGS sequence"/>
</dbReference>
<dbReference type="PaxDb" id="3880-AES68999"/>
<evidence type="ECO:0000313" key="4">
    <source>
        <dbReference type="EnsemblPlants" id="KEH41155"/>
    </source>
</evidence>
<evidence type="ECO:0000259" key="2">
    <source>
        <dbReference type="Pfam" id="PF20167"/>
    </source>
</evidence>
<reference evidence="3 5" key="2">
    <citation type="journal article" date="2014" name="BMC Genomics">
        <title>An improved genome release (version Mt4.0) for the model legume Medicago truncatula.</title>
        <authorList>
            <person name="Tang H."/>
            <person name="Krishnakumar V."/>
            <person name="Bidwell S."/>
            <person name="Rosen B."/>
            <person name="Chan A."/>
            <person name="Zhou S."/>
            <person name="Gentzbittel L."/>
            <person name="Childs K.L."/>
            <person name="Yandell M."/>
            <person name="Gundlach H."/>
            <person name="Mayer K.F."/>
            <person name="Schwartz D.C."/>
            <person name="Town C.D."/>
        </authorList>
    </citation>
    <scope>GENOME REANNOTATION</scope>
    <source>
        <strain evidence="3">A17</strain>
        <strain evidence="4 5">cv. Jemalong A17</strain>
    </source>
</reference>
<sequence length="417" mass="47778">MASNKRTRGSRNTQSTQPTQQPGYEKFSDPQCEERFEKIKGYKFAGERKFDFINLQRYPQFETKFTALGWKGFNRMVVKESNRTIALEFFANAYGKEDDKAVVRGKRVDYSPEVINELLGLREPAECHVEWRRSRSSRNFPTDDELAQILAEIGKQGVDYVRSRATGFPTRMNVVDLKPEYKAWASFIHSTLESVSATSELPMERLYILEAIIFGHGINVGRLLNMSIQQMANCGSSVTLGHCCLINALCQAKEVPVERGDIMFNSKGDIDDTAMTKFERELARQGRREPQQVQPMQEDVPQHPPLHPMLHDYICGMANWAQDTSSELYVNGPYFGAELSLAADQHRQMPLQGNAFERFNTEEAMETYFVDQRGRAQAREQRIKTGTGAQKTELRKRWKIPKNIESCHDEAGSWHNK</sequence>